<keyword evidence="3" id="KW-0312">Gluconeogenesis</keyword>
<keyword evidence="3" id="KW-0324">Glycolysis</keyword>
<evidence type="ECO:0000256" key="1">
    <source>
        <dbReference type="ARBA" id="ARBA00007422"/>
    </source>
</evidence>
<organism evidence="4 5">
    <name type="scientific">Candidatus Nealsonbacteria bacterium CG01_land_8_20_14_3_00_12</name>
    <dbReference type="NCBI Taxonomy" id="1974697"/>
    <lineage>
        <taxon>Bacteria</taxon>
        <taxon>Candidatus Nealsoniibacteriota</taxon>
    </lineage>
</organism>
<comment type="similarity">
    <text evidence="1 3">Belongs to the triosephosphate isomerase family.</text>
</comment>
<dbReference type="GO" id="GO:0006094">
    <property type="term" value="P:gluconeogenesis"/>
    <property type="evidence" value="ECO:0007669"/>
    <property type="project" value="UniProtKB-UniPathway"/>
</dbReference>
<protein>
    <recommendedName>
        <fullName evidence="3">Triosephosphate isomerase</fullName>
        <ecNumber evidence="3">5.3.1.1</ecNumber>
    </recommendedName>
</protein>
<dbReference type="GO" id="GO:0006096">
    <property type="term" value="P:glycolytic process"/>
    <property type="evidence" value="ECO:0007669"/>
    <property type="project" value="UniProtKB-UniRule"/>
</dbReference>
<dbReference type="SUPFAM" id="SSF51351">
    <property type="entry name" value="Triosephosphate isomerase (TIM)"/>
    <property type="match status" value="1"/>
</dbReference>
<dbReference type="GO" id="GO:0019563">
    <property type="term" value="P:glycerol catabolic process"/>
    <property type="evidence" value="ECO:0007669"/>
    <property type="project" value="TreeGrafter"/>
</dbReference>
<comment type="caution">
    <text evidence="4">The sequence shown here is derived from an EMBL/GenBank/DDBJ whole genome shotgun (WGS) entry which is preliminary data.</text>
</comment>
<gene>
    <name evidence="4" type="ORF">COS09_01445</name>
</gene>
<evidence type="ECO:0000313" key="4">
    <source>
        <dbReference type="EMBL" id="PIV65077.1"/>
    </source>
</evidence>
<reference evidence="5" key="1">
    <citation type="submission" date="2017-09" db="EMBL/GenBank/DDBJ databases">
        <title>Depth-based differentiation of microbial function through sediment-hosted aquifers and enrichment of novel symbionts in the deep terrestrial subsurface.</title>
        <authorList>
            <person name="Probst A.J."/>
            <person name="Ladd B."/>
            <person name="Jarett J.K."/>
            <person name="Geller-Mcgrath D.E."/>
            <person name="Sieber C.M.K."/>
            <person name="Emerson J.B."/>
            <person name="Anantharaman K."/>
            <person name="Thomas B.C."/>
            <person name="Malmstrom R."/>
            <person name="Stieglmeier M."/>
            <person name="Klingl A."/>
            <person name="Woyke T."/>
            <person name="Ryan C.M."/>
            <person name="Banfield J.F."/>
        </authorList>
    </citation>
    <scope>NUCLEOTIDE SEQUENCE [LARGE SCALE GENOMIC DNA]</scope>
</reference>
<dbReference type="GO" id="GO:0004807">
    <property type="term" value="F:triose-phosphate isomerase activity"/>
    <property type="evidence" value="ECO:0007669"/>
    <property type="project" value="UniProtKB-UniRule"/>
</dbReference>
<comment type="pathway">
    <text evidence="3">Carbohydrate biosynthesis; gluconeogenesis.</text>
</comment>
<comment type="pathway">
    <text evidence="3">Carbohydrate degradation; glycolysis; D-glyceraldehyde 3-phosphate from glycerone phosphate: step 1/1.</text>
</comment>
<keyword evidence="3" id="KW-0963">Cytoplasm</keyword>
<dbReference type="NCBIfam" id="TIGR00419">
    <property type="entry name" value="tim"/>
    <property type="match status" value="1"/>
</dbReference>
<comment type="catalytic activity">
    <reaction evidence="3">
        <text>D-glyceraldehyde 3-phosphate = dihydroxyacetone phosphate</text>
        <dbReference type="Rhea" id="RHEA:18585"/>
        <dbReference type="ChEBI" id="CHEBI:57642"/>
        <dbReference type="ChEBI" id="CHEBI:59776"/>
        <dbReference type="EC" id="5.3.1.1"/>
    </reaction>
</comment>
<keyword evidence="2 3" id="KW-0413">Isomerase</keyword>
<comment type="subunit">
    <text evidence="3">Homodimer.</text>
</comment>
<dbReference type="GO" id="GO:0046166">
    <property type="term" value="P:glyceraldehyde-3-phosphate biosynthetic process"/>
    <property type="evidence" value="ECO:0007669"/>
    <property type="project" value="TreeGrafter"/>
</dbReference>
<accession>A0A2M7EBG3</accession>
<sequence length="236" mass="26464">MKKLIVANWKCNPTTLKEAKLLFNSVKNGVKNIKNVEVVICPPFIYLSNIQHLKSDIQFGAQDCFWEQNGAFTGEISPSMLKDLGVDYVIIGHSERRKYQQEKDSMINKKIKAALKIGLKPILCIDKTSQIRKLQRSVKMNEVHRLKKDFWGAIIAYEPLFAIGTGKPCSVDKAKKMRIAIKKKLNKNIPILYGGSVDSQNARDYVKKAGFQGLLVGGASLNAQEFIKIVKNVAKA</sequence>
<evidence type="ECO:0000256" key="2">
    <source>
        <dbReference type="ARBA" id="ARBA00023235"/>
    </source>
</evidence>
<dbReference type="PANTHER" id="PTHR21139">
    <property type="entry name" value="TRIOSEPHOSPHATE ISOMERASE"/>
    <property type="match status" value="1"/>
</dbReference>
<dbReference type="InterPro" id="IPR013785">
    <property type="entry name" value="Aldolase_TIM"/>
</dbReference>
<evidence type="ECO:0000256" key="3">
    <source>
        <dbReference type="RuleBase" id="RU363013"/>
    </source>
</evidence>
<dbReference type="Pfam" id="PF00121">
    <property type="entry name" value="TIM"/>
    <property type="match status" value="1"/>
</dbReference>
<comment type="subcellular location">
    <subcellularLocation>
        <location evidence="3">Cytoplasm</location>
    </subcellularLocation>
</comment>
<dbReference type="PROSITE" id="PS51440">
    <property type="entry name" value="TIM_2"/>
    <property type="match status" value="1"/>
</dbReference>
<dbReference type="UniPathway" id="UPA00109">
    <property type="reaction ID" value="UER00189"/>
</dbReference>
<dbReference type="UniPathway" id="UPA00138"/>
<proteinExistence type="inferred from homology"/>
<dbReference type="InterPro" id="IPR035990">
    <property type="entry name" value="TIM_sf"/>
</dbReference>
<dbReference type="Proteomes" id="UP000230766">
    <property type="component" value="Unassembled WGS sequence"/>
</dbReference>
<dbReference type="CDD" id="cd00311">
    <property type="entry name" value="TIM"/>
    <property type="match status" value="1"/>
</dbReference>
<dbReference type="PANTHER" id="PTHR21139:SF42">
    <property type="entry name" value="TRIOSEPHOSPHATE ISOMERASE"/>
    <property type="match status" value="1"/>
</dbReference>
<dbReference type="InterPro" id="IPR000652">
    <property type="entry name" value="Triosephosphate_isomerase"/>
</dbReference>
<evidence type="ECO:0000313" key="5">
    <source>
        <dbReference type="Proteomes" id="UP000230766"/>
    </source>
</evidence>
<dbReference type="GO" id="GO:0005829">
    <property type="term" value="C:cytosol"/>
    <property type="evidence" value="ECO:0007669"/>
    <property type="project" value="TreeGrafter"/>
</dbReference>
<name>A0A2M7EBG3_9BACT</name>
<dbReference type="AlphaFoldDB" id="A0A2M7EBG3"/>
<dbReference type="EMBL" id="PETJ01000036">
    <property type="protein sequence ID" value="PIV65077.1"/>
    <property type="molecule type" value="Genomic_DNA"/>
</dbReference>
<dbReference type="Gene3D" id="3.20.20.70">
    <property type="entry name" value="Aldolase class I"/>
    <property type="match status" value="1"/>
</dbReference>
<dbReference type="EC" id="5.3.1.1" evidence="3"/>